<evidence type="ECO:0000313" key="2">
    <source>
        <dbReference type="EMBL" id="RGQ40193.1"/>
    </source>
</evidence>
<evidence type="ECO:0000256" key="1">
    <source>
        <dbReference type="SAM" id="MobiDB-lite"/>
    </source>
</evidence>
<feature type="region of interest" description="Disordered" evidence="1">
    <location>
        <begin position="57"/>
        <end position="85"/>
    </location>
</feature>
<dbReference type="EMBL" id="QRTC01000030">
    <property type="protein sequence ID" value="RGQ40193.1"/>
    <property type="molecule type" value="Genomic_DNA"/>
</dbReference>
<protein>
    <recommendedName>
        <fullName evidence="4">HK97 gp10 family phage protein</fullName>
    </recommendedName>
</protein>
<evidence type="ECO:0000313" key="3">
    <source>
        <dbReference type="Proteomes" id="UP000284751"/>
    </source>
</evidence>
<reference evidence="2 3" key="1">
    <citation type="submission" date="2018-08" db="EMBL/GenBank/DDBJ databases">
        <title>A genome reference for cultivated species of the human gut microbiota.</title>
        <authorList>
            <person name="Zou Y."/>
            <person name="Xue W."/>
            <person name="Luo G."/>
        </authorList>
    </citation>
    <scope>NUCLEOTIDE SEQUENCE [LARGE SCALE GENOMIC DNA]</scope>
    <source>
        <strain evidence="2 3">AF28-26</strain>
    </source>
</reference>
<accession>A0A412AWR3</accession>
<evidence type="ECO:0008006" key="4">
    <source>
        <dbReference type="Google" id="ProtNLM"/>
    </source>
</evidence>
<organism evidence="2 3">
    <name type="scientific">[Clostridium] leptum</name>
    <dbReference type="NCBI Taxonomy" id="1535"/>
    <lineage>
        <taxon>Bacteria</taxon>
        <taxon>Bacillati</taxon>
        <taxon>Bacillota</taxon>
        <taxon>Clostridia</taxon>
        <taxon>Eubacteriales</taxon>
        <taxon>Oscillospiraceae</taxon>
        <taxon>Oscillospiraceae incertae sedis</taxon>
    </lineage>
</organism>
<dbReference type="AlphaFoldDB" id="A0A412AWR3"/>
<comment type="caution">
    <text evidence="2">The sequence shown here is derived from an EMBL/GenBank/DDBJ whole genome shotgun (WGS) entry which is preliminary data.</text>
</comment>
<dbReference type="Proteomes" id="UP000284751">
    <property type="component" value="Unassembled WGS sequence"/>
</dbReference>
<name>A0A412AWR3_9FIRM</name>
<proteinExistence type="predicted"/>
<sequence length="143" mass="15958">MSVKITRDMNKILRKIHAGEKSMIPAVTEAVVEYGNVFVPEDQGVLEASSLIGTTLPDTVSRKDWTPEDQENYSNASGSDLEKGRAVWDTPYAKRRYYTGTPSKDKNQNASLQWVEKGVNTYKKELDQVAQNAFNAGMRGAKK</sequence>
<gene>
    <name evidence="2" type="ORF">DWY99_08340</name>
</gene>